<dbReference type="Proteomes" id="UP000013167">
    <property type="component" value="Unassembled WGS sequence"/>
</dbReference>
<feature type="modified residue" description="4-aspartylphosphate" evidence="5">
    <location>
        <position position="55"/>
    </location>
</feature>
<dbReference type="SUPFAM" id="SSF46894">
    <property type="entry name" value="C-terminal effector domain of the bipartite response regulators"/>
    <property type="match status" value="1"/>
</dbReference>
<dbReference type="PROSITE" id="PS00622">
    <property type="entry name" value="HTH_LUXR_1"/>
    <property type="match status" value="1"/>
</dbReference>
<evidence type="ECO:0000256" key="1">
    <source>
        <dbReference type="ARBA" id="ARBA00022553"/>
    </source>
</evidence>
<accession>N0E0A7</accession>
<reference evidence="8 9" key="1">
    <citation type="journal article" date="2013" name="ISME J.">
        <title>A metabolic model for members of the genus Tetrasphaera involved in enhanced biological phosphorus removal.</title>
        <authorList>
            <person name="Kristiansen R."/>
            <person name="Nguyen H.T.T."/>
            <person name="Saunders A.M."/>
            <person name="Nielsen J.L."/>
            <person name="Wimmer R."/>
            <person name="Le V.Q."/>
            <person name="McIlroy S.J."/>
            <person name="Petrovski S."/>
            <person name="Seviour R.J."/>
            <person name="Calteau A."/>
            <person name="Nielsen K.L."/>
            <person name="Nielsen P.H."/>
        </authorList>
    </citation>
    <scope>NUCLEOTIDE SEQUENCE [LARGE SCALE GENOMIC DNA]</scope>
    <source>
        <strain evidence="8 9">Lp2</strain>
    </source>
</reference>
<organism evidence="8 9">
    <name type="scientific">Phycicoccus elongatus Lp2</name>
    <dbReference type="NCBI Taxonomy" id="1193181"/>
    <lineage>
        <taxon>Bacteria</taxon>
        <taxon>Bacillati</taxon>
        <taxon>Actinomycetota</taxon>
        <taxon>Actinomycetes</taxon>
        <taxon>Micrococcales</taxon>
        <taxon>Intrasporangiaceae</taxon>
        <taxon>Phycicoccus</taxon>
    </lineage>
</organism>
<dbReference type="PROSITE" id="PS50110">
    <property type="entry name" value="RESPONSE_REGULATORY"/>
    <property type="match status" value="1"/>
</dbReference>
<evidence type="ECO:0000313" key="9">
    <source>
        <dbReference type="Proteomes" id="UP000013167"/>
    </source>
</evidence>
<dbReference type="GO" id="GO:0006355">
    <property type="term" value="P:regulation of DNA-templated transcription"/>
    <property type="evidence" value="ECO:0007669"/>
    <property type="project" value="InterPro"/>
</dbReference>
<sequence length="207" mass="21697">MTVRVLVVDDHPIVRGGLVALLQGQPDVEVVGEASNAAEAISRADDTMPDVVLTDLRLGPGGDGVDITKALRHNASGPAVVILTTYDHDVDIVRAVEAGAAGYLLKDADPQAIIAAIRTAAAGGIVLDESQERRVVESMRVRRVDLSGREREVLALVADGLSNREIAKALFLSEATVKTHLVHAFDKLGVDSRTAAVAAARTAGVID</sequence>
<dbReference type="OrthoDB" id="9808843at2"/>
<evidence type="ECO:0000256" key="5">
    <source>
        <dbReference type="PROSITE-ProRule" id="PRU00169"/>
    </source>
</evidence>
<dbReference type="SMART" id="SM00448">
    <property type="entry name" value="REC"/>
    <property type="match status" value="1"/>
</dbReference>
<name>N0E0A7_9MICO</name>
<dbReference type="Pfam" id="PF00072">
    <property type="entry name" value="Response_reg"/>
    <property type="match status" value="1"/>
</dbReference>
<feature type="domain" description="HTH luxR-type" evidence="6">
    <location>
        <begin position="139"/>
        <end position="204"/>
    </location>
</feature>
<dbReference type="PROSITE" id="PS50043">
    <property type="entry name" value="HTH_LUXR_2"/>
    <property type="match status" value="1"/>
</dbReference>
<dbReference type="CDD" id="cd17535">
    <property type="entry name" value="REC_NarL-like"/>
    <property type="match status" value="1"/>
</dbReference>
<dbReference type="InterPro" id="IPR001789">
    <property type="entry name" value="Sig_transdc_resp-reg_receiver"/>
</dbReference>
<keyword evidence="9" id="KW-1185">Reference proteome</keyword>
<dbReference type="STRING" id="1193181.BN10_1320009"/>
<keyword evidence="4" id="KW-0804">Transcription</keyword>
<dbReference type="HOGENOM" id="CLU_000445_90_10_11"/>
<dbReference type="GO" id="GO:0000160">
    <property type="term" value="P:phosphorelay signal transduction system"/>
    <property type="evidence" value="ECO:0007669"/>
    <property type="project" value="InterPro"/>
</dbReference>
<dbReference type="InterPro" id="IPR039420">
    <property type="entry name" value="WalR-like"/>
</dbReference>
<dbReference type="InterPro" id="IPR011006">
    <property type="entry name" value="CheY-like_superfamily"/>
</dbReference>
<keyword evidence="1 5" id="KW-0597">Phosphoprotein</keyword>
<dbReference type="SMART" id="SM00421">
    <property type="entry name" value="HTH_LUXR"/>
    <property type="match status" value="1"/>
</dbReference>
<evidence type="ECO:0000256" key="4">
    <source>
        <dbReference type="ARBA" id="ARBA00023163"/>
    </source>
</evidence>
<dbReference type="Pfam" id="PF00196">
    <property type="entry name" value="GerE"/>
    <property type="match status" value="1"/>
</dbReference>
<dbReference type="AlphaFoldDB" id="N0E0A7"/>
<dbReference type="InterPro" id="IPR016032">
    <property type="entry name" value="Sig_transdc_resp-reg_C-effctor"/>
</dbReference>
<dbReference type="InterPro" id="IPR058245">
    <property type="entry name" value="NreC/VraR/RcsB-like_REC"/>
</dbReference>
<dbReference type="GO" id="GO:0003677">
    <property type="term" value="F:DNA binding"/>
    <property type="evidence" value="ECO:0007669"/>
    <property type="project" value="UniProtKB-KW"/>
</dbReference>
<dbReference type="InterPro" id="IPR000792">
    <property type="entry name" value="Tscrpt_reg_LuxR_C"/>
</dbReference>
<dbReference type="eggNOG" id="COG2197">
    <property type="taxonomic scope" value="Bacteria"/>
</dbReference>
<dbReference type="PRINTS" id="PR00038">
    <property type="entry name" value="HTHLUXR"/>
</dbReference>
<dbReference type="EMBL" id="CAIZ01000038">
    <property type="protein sequence ID" value="CCH69110.1"/>
    <property type="molecule type" value="Genomic_DNA"/>
</dbReference>
<evidence type="ECO:0000256" key="2">
    <source>
        <dbReference type="ARBA" id="ARBA00023015"/>
    </source>
</evidence>
<dbReference type="PANTHER" id="PTHR43214:SF24">
    <property type="entry name" value="TRANSCRIPTIONAL REGULATORY PROTEIN NARL-RELATED"/>
    <property type="match status" value="1"/>
</dbReference>
<proteinExistence type="predicted"/>
<keyword evidence="2" id="KW-0805">Transcription regulation</keyword>
<dbReference type="RefSeq" id="WP_010851860.1">
    <property type="nucleotide sequence ID" value="NZ_HF570956.1"/>
</dbReference>
<dbReference type="PANTHER" id="PTHR43214">
    <property type="entry name" value="TWO-COMPONENT RESPONSE REGULATOR"/>
    <property type="match status" value="1"/>
</dbReference>
<dbReference type="Gene3D" id="3.40.50.2300">
    <property type="match status" value="1"/>
</dbReference>
<evidence type="ECO:0000259" key="7">
    <source>
        <dbReference type="PROSITE" id="PS50110"/>
    </source>
</evidence>
<keyword evidence="3" id="KW-0238">DNA-binding</keyword>
<dbReference type="CDD" id="cd06170">
    <property type="entry name" value="LuxR_C_like"/>
    <property type="match status" value="1"/>
</dbReference>
<feature type="domain" description="Response regulatory" evidence="7">
    <location>
        <begin position="4"/>
        <end position="121"/>
    </location>
</feature>
<evidence type="ECO:0000313" key="8">
    <source>
        <dbReference type="EMBL" id="CCH69110.1"/>
    </source>
</evidence>
<evidence type="ECO:0000259" key="6">
    <source>
        <dbReference type="PROSITE" id="PS50043"/>
    </source>
</evidence>
<protein>
    <submittedName>
        <fullName evidence="8">Putative respose regulatory protein</fullName>
    </submittedName>
</protein>
<gene>
    <name evidence="8" type="ORF">BN10_1320009</name>
</gene>
<dbReference type="SUPFAM" id="SSF52172">
    <property type="entry name" value="CheY-like"/>
    <property type="match status" value="1"/>
</dbReference>
<comment type="caution">
    <text evidence="8">The sequence shown here is derived from an EMBL/GenBank/DDBJ whole genome shotgun (WGS) entry which is preliminary data.</text>
</comment>
<evidence type="ECO:0000256" key="3">
    <source>
        <dbReference type="ARBA" id="ARBA00023125"/>
    </source>
</evidence>